<dbReference type="EMBL" id="BAAARB010000012">
    <property type="protein sequence ID" value="GAA2383309.1"/>
    <property type="molecule type" value="Genomic_DNA"/>
</dbReference>
<accession>A0ABN3HMA0</accession>
<dbReference type="InterPro" id="IPR000835">
    <property type="entry name" value="HTH_MarR-typ"/>
</dbReference>
<dbReference type="Pfam" id="PF01047">
    <property type="entry name" value="MarR"/>
    <property type="match status" value="1"/>
</dbReference>
<dbReference type="InterPro" id="IPR036388">
    <property type="entry name" value="WH-like_DNA-bd_sf"/>
</dbReference>
<organism evidence="2 3">
    <name type="scientific">Gordonia cholesterolivorans</name>
    <dbReference type="NCBI Taxonomy" id="559625"/>
    <lineage>
        <taxon>Bacteria</taxon>
        <taxon>Bacillati</taxon>
        <taxon>Actinomycetota</taxon>
        <taxon>Actinomycetes</taxon>
        <taxon>Mycobacteriales</taxon>
        <taxon>Gordoniaceae</taxon>
        <taxon>Gordonia</taxon>
    </lineage>
</organism>
<evidence type="ECO:0000313" key="2">
    <source>
        <dbReference type="EMBL" id="GAA2383309.1"/>
    </source>
</evidence>
<dbReference type="SMART" id="SM00347">
    <property type="entry name" value="HTH_MARR"/>
    <property type="match status" value="1"/>
</dbReference>
<dbReference type="InterPro" id="IPR036390">
    <property type="entry name" value="WH_DNA-bd_sf"/>
</dbReference>
<sequence length="146" mass="16013">MSDNEEQLVDVRSLHHRLVRINRVLRVAGSGSGLSAGTAAALWSITQHAPLRLSRLAEIESVSTPAISRIVTGLEDMGYVERRPDPLDARARLLYPTESGCEVVSTTRNARVRRIAEALETLEPADRQLVERAFELLSDALAASEV</sequence>
<evidence type="ECO:0000313" key="3">
    <source>
        <dbReference type="Proteomes" id="UP001501170"/>
    </source>
</evidence>
<protein>
    <submittedName>
        <fullName evidence="2">MarR family transcriptional regulator</fullName>
    </submittedName>
</protein>
<name>A0ABN3HMA0_9ACTN</name>
<dbReference type="PANTHER" id="PTHR39515">
    <property type="entry name" value="CONSERVED PROTEIN"/>
    <property type="match status" value="1"/>
</dbReference>
<dbReference type="InterPro" id="IPR052526">
    <property type="entry name" value="HTH-type_Bedaq_tolerance"/>
</dbReference>
<dbReference type="Gene3D" id="1.10.10.10">
    <property type="entry name" value="Winged helix-like DNA-binding domain superfamily/Winged helix DNA-binding domain"/>
    <property type="match status" value="1"/>
</dbReference>
<feature type="domain" description="HTH marR-type" evidence="1">
    <location>
        <begin position="11"/>
        <end position="142"/>
    </location>
</feature>
<dbReference type="RefSeq" id="WP_045538462.1">
    <property type="nucleotide sequence ID" value="NZ_BAAARB010000012.1"/>
</dbReference>
<dbReference type="Proteomes" id="UP001501170">
    <property type="component" value="Unassembled WGS sequence"/>
</dbReference>
<dbReference type="PANTHER" id="PTHR39515:SF2">
    <property type="entry name" value="HTH-TYPE TRANSCRIPTIONAL REGULATOR RV0880"/>
    <property type="match status" value="1"/>
</dbReference>
<evidence type="ECO:0000259" key="1">
    <source>
        <dbReference type="PROSITE" id="PS50995"/>
    </source>
</evidence>
<dbReference type="PROSITE" id="PS50995">
    <property type="entry name" value="HTH_MARR_2"/>
    <property type="match status" value="1"/>
</dbReference>
<reference evidence="2 3" key="1">
    <citation type="journal article" date="2019" name="Int. J. Syst. Evol. Microbiol.">
        <title>The Global Catalogue of Microorganisms (GCM) 10K type strain sequencing project: providing services to taxonomists for standard genome sequencing and annotation.</title>
        <authorList>
            <consortium name="The Broad Institute Genomics Platform"/>
            <consortium name="The Broad Institute Genome Sequencing Center for Infectious Disease"/>
            <person name="Wu L."/>
            <person name="Ma J."/>
        </authorList>
    </citation>
    <scope>NUCLEOTIDE SEQUENCE [LARGE SCALE GENOMIC DNA]</scope>
    <source>
        <strain evidence="2 3">JCM 16227</strain>
    </source>
</reference>
<comment type="caution">
    <text evidence="2">The sequence shown here is derived from an EMBL/GenBank/DDBJ whole genome shotgun (WGS) entry which is preliminary data.</text>
</comment>
<gene>
    <name evidence="2" type="ORF">GCM10009855_24330</name>
</gene>
<keyword evidence="3" id="KW-1185">Reference proteome</keyword>
<dbReference type="SUPFAM" id="SSF46785">
    <property type="entry name" value="Winged helix' DNA-binding domain"/>
    <property type="match status" value="1"/>
</dbReference>
<proteinExistence type="predicted"/>